<dbReference type="Pfam" id="PF03568">
    <property type="entry name" value="Separin_C"/>
    <property type="match status" value="1"/>
</dbReference>
<dbReference type="PANTHER" id="PTHR12792">
    <property type="entry name" value="EXTRA SPINDLE POLES 1-RELATED"/>
    <property type="match status" value="1"/>
</dbReference>
<evidence type="ECO:0000313" key="1">
    <source>
        <dbReference type="EMBL" id="CCJ29530.1"/>
    </source>
</evidence>
<dbReference type="InterPro" id="IPR005314">
    <property type="entry name" value="Peptidase_C50"/>
</dbReference>
<dbReference type="GO" id="GO:0006508">
    <property type="term" value="P:proteolysis"/>
    <property type="evidence" value="ECO:0007669"/>
    <property type="project" value="InterPro"/>
</dbReference>
<dbReference type="GO" id="GO:0005737">
    <property type="term" value="C:cytoplasm"/>
    <property type="evidence" value="ECO:0007669"/>
    <property type="project" value="TreeGrafter"/>
</dbReference>
<proteinExistence type="predicted"/>
<name>L0PD27_PNEJI</name>
<dbReference type="SUPFAM" id="SSF48452">
    <property type="entry name" value="TPR-like"/>
    <property type="match status" value="1"/>
</dbReference>
<organism evidence="2">
    <name type="scientific">Pneumocystis jirovecii</name>
    <name type="common">Human pneumocystis pneumonia agent</name>
    <dbReference type="NCBI Taxonomy" id="42068"/>
    <lineage>
        <taxon>Eukaryota</taxon>
        <taxon>Fungi</taxon>
        <taxon>Dikarya</taxon>
        <taxon>Ascomycota</taxon>
        <taxon>Taphrinomycotina</taxon>
        <taxon>Pneumocystomycetes</taxon>
        <taxon>Pneumocystaceae</taxon>
        <taxon>Pneumocystis</taxon>
    </lineage>
</organism>
<protein>
    <recommendedName>
        <fullName evidence="3">Separase</fullName>
    </recommendedName>
</protein>
<accession>L0PD27</accession>
<dbReference type="InterPro" id="IPR011990">
    <property type="entry name" value="TPR-like_helical_dom_sf"/>
</dbReference>
<dbReference type="GO" id="GO:0004197">
    <property type="term" value="F:cysteine-type endopeptidase activity"/>
    <property type="evidence" value="ECO:0007669"/>
    <property type="project" value="InterPro"/>
</dbReference>
<gene>
    <name evidence="1" type="ORF">PNEJI1_002051</name>
</gene>
<feature type="non-terminal residue" evidence="1">
    <location>
        <position position="1455"/>
    </location>
</feature>
<sequence>MSFSESKELLDTLLCKFSCQETCSLAVIQQITKILTDESISKPLPSKSRRRLVSSAKSKCDVLEIKKEINIPAVKNDTVDKAQFAIKVFNESLKLLSEIVKLSGDHQNSSRVLESKKQTHYNIATNCVGLKKNIVNCSLLSFNIINENSNKLNIKQLGVYKAHANMINRLIDLEMISMAFHELISLRNDLGCYVKLIVEKGFWAKSFKQNKSQINEETRTKSEIVTWLINIESPVNSMEEDVINFITGFQLMTLRCASRLQDMTIDEIEKFDDALNWNMLLINKFGQNDIISISLSFQNGSLELSGVFSIEHFDYLEVIKENLNKLLYMNDDIQNASEGELIKLIKSIDRFRRSCTSAINRSTRYSEFCHSCFEIMLEFVQKYRTKEIGEKECFKALSSNILSSVISCFKAYLTSSVSDEVYHSISLLDISLEFARSIDDVAAIISISNVFWNSAIILYQNGSDAIDFVKRSILTLENIDFSNLDMDHYIGRYELLIKCYLLVKDYKSSLDYGFKAMNILYKSGIISQIAYESNRVLLSEVFKEHRHVARIVTSITQNAIISGSWSDKCLLNYFDVLDKGPLLELQLQVVLGLQYKYDISKQLHVLQNNLMDIYNENFPFRRMRVLLQIYQCLQNSANDMGDVFDDFYRKSISDLMNNNLKEDAGFEPFRYNYIAMSRSFLALKLFLTQKQWQDDMKAAFKIWKMIFDDIEYSKMQKTLEMCIDSPLNLLCHFEMLADFFLVKGLPLNRLTILKLRLRLCLLSPELRGPGELTRIYAMLGLQYLSLGYTGKAGMIFAAAQNHNQKMNPDIKSLIEFEISYVEYLSTVGCVSSSWNSFIKVAKIVNGNFQSLDAGLSMSLDKRIEWYSLVAKGSFVYALIMLEKNFISCLLLLARLYEIQGSVLDSEYFYSQALEAAENIDSYLAIVTVLVMLSNLYVKTERFQKAQENLDKAKHFFSQIENIKESVSLSFTQASLQSRQKLWCLELESYILAEKQLKELMSPEFIIKLDEIAMENVILGTNKSKTRIDASKQGLSASRNKILILLEETKKNIIEIFSEALNYGQSTLVRQLAQMMASTTVLQSALYIPGDSNQIKSIIPSYFLEISKMISFQRERAFLQKNIKLKNNNNQDVQWPLILEESQDNVSLDHKIVSSELFSKLFFCDISQFQHEFLDKIPQSWIILTIGVGESKNDLYITRLQRQLSPLVLRLPLNRSNSRDADQDTLTYDNVFNELNDIILQSNETAQTAKNISTSAHKLGWWKERQELNARLKKLLTNVEHCWLGGFKGIFSQSNINQESFSKFKTLVNQIIIKHVFSRKLYRKNKNVASFEIESRLLELFVKLDLGDSKIEEYLEDLIYFILDIFQFHGETVAYDEIDIDQIVVDFQEAISNYNKETTVLPGKKHQHLILVLDKSVQSFPWESLPCLRKLPISRVPSLYCIYDRLSMVNFDAYQK</sequence>
<dbReference type="GO" id="GO:0051307">
    <property type="term" value="P:meiotic chromosome separation"/>
    <property type="evidence" value="ECO:0007669"/>
    <property type="project" value="TreeGrafter"/>
</dbReference>
<dbReference type="GO" id="GO:0005634">
    <property type="term" value="C:nucleus"/>
    <property type="evidence" value="ECO:0007669"/>
    <property type="project" value="InterPro"/>
</dbReference>
<dbReference type="VEuPathDB" id="FungiDB:PNEJI1_002051"/>
<dbReference type="GO" id="GO:0072686">
    <property type="term" value="C:mitotic spindle"/>
    <property type="evidence" value="ECO:0007669"/>
    <property type="project" value="TreeGrafter"/>
</dbReference>
<reference evidence="1 2" key="1">
    <citation type="journal article" date="2012" name="MBio">
        <title>De novo assembly of the Pneumocystis jirovecii genome from a single bronchoalveolar lavage fluid specimen from a patient.</title>
        <authorList>
            <person name="Cisse O.H."/>
            <person name="Pagni M."/>
            <person name="Hauser P.M."/>
        </authorList>
    </citation>
    <scope>NUCLEOTIDE SEQUENCE [LARGE SCALE GENOMIC DNA]</scope>
    <source>
        <strain evidence="1 2">SE8</strain>
    </source>
</reference>
<dbReference type="STRING" id="1209962.L0PD27"/>
<dbReference type="Proteomes" id="UP000010422">
    <property type="component" value="Unassembled WGS sequence"/>
</dbReference>
<dbReference type="GO" id="GO:0044732">
    <property type="term" value="C:mitotic spindle pole body"/>
    <property type="evidence" value="ECO:0007669"/>
    <property type="project" value="TreeGrafter"/>
</dbReference>
<dbReference type="Gene3D" id="1.25.40.10">
    <property type="entry name" value="Tetratricopeptide repeat domain"/>
    <property type="match status" value="1"/>
</dbReference>
<dbReference type="EMBL" id="CAKM01000193">
    <property type="protein sequence ID" value="CCJ29530.1"/>
    <property type="molecule type" value="Genomic_DNA"/>
</dbReference>
<comment type="caution">
    <text evidence="1">The sequence shown here is derived from an EMBL/GenBank/DDBJ whole genome shotgun (WGS) entry which is preliminary data.</text>
</comment>
<evidence type="ECO:0000313" key="2">
    <source>
        <dbReference type="Proteomes" id="UP000010422"/>
    </source>
</evidence>
<evidence type="ECO:0008006" key="3">
    <source>
        <dbReference type="Google" id="ProtNLM"/>
    </source>
</evidence>
<dbReference type="PANTHER" id="PTHR12792:SF0">
    <property type="entry name" value="SEPARIN"/>
    <property type="match status" value="1"/>
</dbReference>
<dbReference type="InParanoid" id="L0PD27"/>